<name>A0A0J9V7W1_PLAVI</name>
<dbReference type="Proteomes" id="UP000053562">
    <property type="component" value="Unassembled WGS sequence"/>
</dbReference>
<evidence type="ECO:0000313" key="2">
    <source>
        <dbReference type="EMBL" id="KMZ82123.1"/>
    </source>
</evidence>
<feature type="region of interest" description="Disordered" evidence="1">
    <location>
        <begin position="80"/>
        <end position="113"/>
    </location>
</feature>
<evidence type="ECO:0000313" key="3">
    <source>
        <dbReference type="Proteomes" id="UP000053562"/>
    </source>
</evidence>
<protein>
    <submittedName>
        <fullName evidence="2">Uncharacterized protein</fullName>
    </submittedName>
</protein>
<feature type="region of interest" description="Disordered" evidence="1">
    <location>
        <begin position="1"/>
        <end position="39"/>
    </location>
</feature>
<sequence>MPGSASVAKRRTPPGRSLDGKDPAAPILPNDGEDTPDEAREHFFAWYSSPPDEGERDPWENFDEYLTVLNSVDKYVVEDRGRESDSCCSDECREGVFPQPDATKRGPKGGAPDASYSLVSDVLSYAFS</sequence>
<reference evidence="2 3" key="1">
    <citation type="submission" date="2011-08" db="EMBL/GenBank/DDBJ databases">
        <title>The Genome Sequence of Plasmodium vivax India VII.</title>
        <authorList>
            <consortium name="The Broad Institute Genome Sequencing Platform"/>
            <consortium name="The Broad Institute Genome Sequencing Center for Infectious Disease"/>
            <person name="Neafsey D."/>
            <person name="Carlton J."/>
            <person name="Barnwell J."/>
            <person name="Collins W."/>
            <person name="Escalante A."/>
            <person name="Mullikin J."/>
            <person name="Saul A."/>
            <person name="Guigo R."/>
            <person name="Camara F."/>
            <person name="Young S.K."/>
            <person name="Zeng Q."/>
            <person name="Gargeya S."/>
            <person name="Fitzgerald M."/>
            <person name="Haas B."/>
            <person name="Abouelleil A."/>
            <person name="Alvarado L."/>
            <person name="Arachchi H.M."/>
            <person name="Berlin A."/>
            <person name="Brown A."/>
            <person name="Chapman S.B."/>
            <person name="Chen Z."/>
            <person name="Dunbar C."/>
            <person name="Freedman E."/>
            <person name="Gearin G."/>
            <person name="Gellesch M."/>
            <person name="Goldberg J."/>
            <person name="Griggs A."/>
            <person name="Gujja S."/>
            <person name="Heiman D."/>
            <person name="Howarth C."/>
            <person name="Larson L."/>
            <person name="Lui A."/>
            <person name="MacDonald P.J.P."/>
            <person name="Montmayeur A."/>
            <person name="Murphy C."/>
            <person name="Neiman D."/>
            <person name="Pearson M."/>
            <person name="Priest M."/>
            <person name="Roberts A."/>
            <person name="Saif S."/>
            <person name="Shea T."/>
            <person name="Shenoy N."/>
            <person name="Sisk P."/>
            <person name="Stolte C."/>
            <person name="Sykes S."/>
            <person name="Wortman J."/>
            <person name="Nusbaum C."/>
            <person name="Birren B."/>
        </authorList>
    </citation>
    <scope>NUCLEOTIDE SEQUENCE [LARGE SCALE GENOMIC DNA]</scope>
    <source>
        <strain evidence="2 3">India VII</strain>
    </source>
</reference>
<dbReference type="AlphaFoldDB" id="A0A0J9V7W1"/>
<evidence type="ECO:0000256" key="1">
    <source>
        <dbReference type="SAM" id="MobiDB-lite"/>
    </source>
</evidence>
<proteinExistence type="predicted"/>
<gene>
    <name evidence="2" type="ORF">PVIIG_04865</name>
</gene>
<accession>A0A0J9V7W1</accession>
<dbReference type="EMBL" id="KQ234208">
    <property type="protein sequence ID" value="KMZ82123.1"/>
    <property type="molecule type" value="Genomic_DNA"/>
</dbReference>
<organism evidence="2 3">
    <name type="scientific">Plasmodium vivax India VII</name>
    <dbReference type="NCBI Taxonomy" id="1077284"/>
    <lineage>
        <taxon>Eukaryota</taxon>
        <taxon>Sar</taxon>
        <taxon>Alveolata</taxon>
        <taxon>Apicomplexa</taxon>
        <taxon>Aconoidasida</taxon>
        <taxon>Haemosporida</taxon>
        <taxon>Plasmodiidae</taxon>
        <taxon>Plasmodium</taxon>
        <taxon>Plasmodium (Plasmodium)</taxon>
    </lineage>
</organism>
<feature type="compositionally biased region" description="Basic and acidic residues" evidence="1">
    <location>
        <begin position="80"/>
        <end position="94"/>
    </location>
</feature>
<dbReference type="OrthoDB" id="9970435at2759"/>